<feature type="transmembrane region" description="Helical" evidence="1">
    <location>
        <begin position="18"/>
        <end position="39"/>
    </location>
</feature>
<protein>
    <recommendedName>
        <fullName evidence="4">Transmembrane protein</fullName>
    </recommendedName>
</protein>
<name>G8ZI48_PYRAB</name>
<proteinExistence type="predicted"/>
<keyword evidence="1" id="KW-1133">Transmembrane helix</keyword>
<dbReference type="AlphaFoldDB" id="G8ZI48"/>
<comment type="miscellaneous">
    <text evidence="2">The sequence shown here is derived from an EMBL/GenBank/DDBJ third party annotation (TPA) entry.</text>
</comment>
<accession>G8ZI48</accession>
<gene>
    <name evidence="2" type="ordered locus">PAB0593.1n</name>
</gene>
<feature type="transmembrane region" description="Helical" evidence="1">
    <location>
        <begin position="45"/>
        <end position="63"/>
    </location>
</feature>
<evidence type="ECO:0008006" key="4">
    <source>
        <dbReference type="Google" id="ProtNLM"/>
    </source>
</evidence>
<keyword evidence="1" id="KW-0472">Membrane</keyword>
<organism evidence="2 3">
    <name type="scientific">Pyrococcus abyssi (strain GE5 / Orsay)</name>
    <dbReference type="NCBI Taxonomy" id="272844"/>
    <lineage>
        <taxon>Archaea</taxon>
        <taxon>Methanobacteriati</taxon>
        <taxon>Methanobacteriota</taxon>
        <taxon>Thermococci</taxon>
        <taxon>Thermococcales</taxon>
        <taxon>Thermococcaceae</taxon>
        <taxon>Pyrococcus</taxon>
    </lineage>
</organism>
<keyword evidence="1" id="KW-0812">Transmembrane</keyword>
<evidence type="ECO:0000313" key="2">
    <source>
        <dbReference type="EMBL" id="CCE70289.1"/>
    </source>
</evidence>
<evidence type="ECO:0000313" key="3">
    <source>
        <dbReference type="Proteomes" id="UP000009139"/>
    </source>
</evidence>
<dbReference type="Proteomes" id="UP000009139">
    <property type="component" value="Chromosome"/>
</dbReference>
<dbReference type="EMBL" id="HE613800">
    <property type="protein sequence ID" value="CCE70289.1"/>
    <property type="molecule type" value="Genomic_DNA"/>
</dbReference>
<sequence length="85" mass="9962">MVYPMDFALFMEKYGYKILLALVFLVVFGIFGVTIFGLIKATKTYGVAFGVLLLVLIFVRMLVNRRYYEAYGEAMAKYFYDNRKR</sequence>
<evidence type="ECO:0000256" key="1">
    <source>
        <dbReference type="SAM" id="Phobius"/>
    </source>
</evidence>
<reference evidence="2 3" key="1">
    <citation type="journal article" date="2012" name="Curr. Microbiol.">
        <title>Re-annotation of two hyperthermophilic archaea Pyrococcus abyssi GE5 and Pyrococcus furiosus DSM 3638.</title>
        <authorList>
            <person name="Gao J."/>
            <person name="Wang J."/>
        </authorList>
    </citation>
    <scope>GENOME REANNOTATION</scope>
    <source>
        <strain evidence="3">GE5 / Orsay</strain>
    </source>
</reference>